<gene>
    <name evidence="2" type="ORF">GSPATT00037491001</name>
</gene>
<keyword evidence="1" id="KW-0472">Membrane</keyword>
<sequence length="87" mass="10878">MSGKRIFNLDTINFLKQWIYFSFDLIQFLIDFFVIFIWILSFRFQQLLMFIYQCIQVMLSLQFSFFNFNQFIFEFIIINPYLLLRLL</sequence>
<feature type="transmembrane region" description="Helical" evidence="1">
    <location>
        <begin position="18"/>
        <end position="40"/>
    </location>
</feature>
<evidence type="ECO:0000256" key="1">
    <source>
        <dbReference type="SAM" id="Phobius"/>
    </source>
</evidence>
<dbReference type="RefSeq" id="XP_001436103.1">
    <property type="nucleotide sequence ID" value="XM_001436066.1"/>
</dbReference>
<evidence type="ECO:0000313" key="2">
    <source>
        <dbReference type="EMBL" id="CAK68706.1"/>
    </source>
</evidence>
<accession>A0CD39</accession>
<dbReference type="InParanoid" id="A0CD39"/>
<feature type="transmembrane region" description="Helical" evidence="1">
    <location>
        <begin position="71"/>
        <end position="86"/>
    </location>
</feature>
<dbReference type="HOGENOM" id="CLU_2488229_0_0_1"/>
<dbReference type="Proteomes" id="UP000000600">
    <property type="component" value="Unassembled WGS sequence"/>
</dbReference>
<dbReference type="KEGG" id="ptm:GSPATT00037491001"/>
<evidence type="ECO:0000313" key="3">
    <source>
        <dbReference type="Proteomes" id="UP000000600"/>
    </source>
</evidence>
<name>A0CD39_PARTE</name>
<dbReference type="GeneID" id="5021888"/>
<keyword evidence="1" id="KW-1133">Transmembrane helix</keyword>
<keyword evidence="1" id="KW-0812">Transmembrane</keyword>
<proteinExistence type="predicted"/>
<organism evidence="2 3">
    <name type="scientific">Paramecium tetraurelia</name>
    <dbReference type="NCBI Taxonomy" id="5888"/>
    <lineage>
        <taxon>Eukaryota</taxon>
        <taxon>Sar</taxon>
        <taxon>Alveolata</taxon>
        <taxon>Ciliophora</taxon>
        <taxon>Intramacronucleata</taxon>
        <taxon>Oligohymenophorea</taxon>
        <taxon>Peniculida</taxon>
        <taxon>Parameciidae</taxon>
        <taxon>Paramecium</taxon>
    </lineage>
</organism>
<dbReference type="EMBL" id="CT868062">
    <property type="protein sequence ID" value="CAK68706.1"/>
    <property type="molecule type" value="Genomic_DNA"/>
</dbReference>
<evidence type="ECO:0008006" key="4">
    <source>
        <dbReference type="Google" id="ProtNLM"/>
    </source>
</evidence>
<protein>
    <recommendedName>
        <fullName evidence="4">Transmembrane protein</fullName>
    </recommendedName>
</protein>
<dbReference type="AlphaFoldDB" id="A0CD39"/>
<keyword evidence="3" id="KW-1185">Reference proteome</keyword>
<reference evidence="2 3" key="1">
    <citation type="journal article" date="2006" name="Nature">
        <title>Global trends of whole-genome duplications revealed by the ciliate Paramecium tetraurelia.</title>
        <authorList>
            <consortium name="Genoscope"/>
            <person name="Aury J.-M."/>
            <person name="Jaillon O."/>
            <person name="Duret L."/>
            <person name="Noel B."/>
            <person name="Jubin C."/>
            <person name="Porcel B.M."/>
            <person name="Segurens B."/>
            <person name="Daubin V."/>
            <person name="Anthouard V."/>
            <person name="Aiach N."/>
            <person name="Arnaiz O."/>
            <person name="Billaut A."/>
            <person name="Beisson J."/>
            <person name="Blanc I."/>
            <person name="Bouhouche K."/>
            <person name="Camara F."/>
            <person name="Duharcourt S."/>
            <person name="Guigo R."/>
            <person name="Gogendeau D."/>
            <person name="Katinka M."/>
            <person name="Keller A.-M."/>
            <person name="Kissmehl R."/>
            <person name="Klotz C."/>
            <person name="Koll F."/>
            <person name="Le Moue A."/>
            <person name="Lepere C."/>
            <person name="Malinsky S."/>
            <person name="Nowacki M."/>
            <person name="Nowak J.K."/>
            <person name="Plattner H."/>
            <person name="Poulain J."/>
            <person name="Ruiz F."/>
            <person name="Serrano V."/>
            <person name="Zagulski M."/>
            <person name="Dessen P."/>
            <person name="Betermier M."/>
            <person name="Weissenbach J."/>
            <person name="Scarpelli C."/>
            <person name="Schachter V."/>
            <person name="Sperling L."/>
            <person name="Meyer E."/>
            <person name="Cohen J."/>
            <person name="Wincker P."/>
        </authorList>
    </citation>
    <scope>NUCLEOTIDE SEQUENCE [LARGE SCALE GENOMIC DNA]</scope>
    <source>
        <strain evidence="2 3">Stock d4-2</strain>
    </source>
</reference>